<keyword evidence="3" id="KW-1185">Reference proteome</keyword>
<evidence type="ECO:0000313" key="2">
    <source>
        <dbReference type="EMBL" id="MCI10949.1"/>
    </source>
</evidence>
<feature type="compositionally biased region" description="Polar residues" evidence="1">
    <location>
        <begin position="167"/>
        <end position="180"/>
    </location>
</feature>
<evidence type="ECO:0000313" key="3">
    <source>
        <dbReference type="Proteomes" id="UP000265520"/>
    </source>
</evidence>
<feature type="region of interest" description="Disordered" evidence="1">
    <location>
        <begin position="96"/>
        <end position="180"/>
    </location>
</feature>
<feature type="region of interest" description="Disordered" evidence="1">
    <location>
        <begin position="1"/>
        <end position="72"/>
    </location>
</feature>
<proteinExistence type="predicted"/>
<dbReference type="Proteomes" id="UP000265520">
    <property type="component" value="Unassembled WGS sequence"/>
</dbReference>
<feature type="non-terminal residue" evidence="2">
    <location>
        <position position="180"/>
    </location>
</feature>
<sequence>MKSGSGRGFGLPPPSKFRSGHLPANAFPVSVETFDSGSNTDMDASVDSEEEVYSGRYSLDSSPQNSRIPNVASGRYGNVVQMPRSQYASDYAFSDVSSSRETLAGRQRMARDPVMRGAANVRQNGFTEDESSDSAASSEFSSTQVGSSINGTLPKSRSYMSAGYASSVPSRMNVQSSAEK</sequence>
<feature type="compositionally biased region" description="Low complexity" evidence="1">
    <location>
        <begin position="133"/>
        <end position="143"/>
    </location>
</feature>
<comment type="caution">
    <text evidence="2">The sequence shown here is derived from an EMBL/GenBank/DDBJ whole genome shotgun (WGS) entry which is preliminary data.</text>
</comment>
<accession>A0A392PHI2</accession>
<protein>
    <submittedName>
        <fullName evidence="2">Plant/MNA5-17 protein</fullName>
    </submittedName>
</protein>
<feature type="compositionally biased region" description="Polar residues" evidence="1">
    <location>
        <begin position="59"/>
        <end position="68"/>
    </location>
</feature>
<evidence type="ECO:0000256" key="1">
    <source>
        <dbReference type="SAM" id="MobiDB-lite"/>
    </source>
</evidence>
<reference evidence="2 3" key="1">
    <citation type="journal article" date="2018" name="Front. Plant Sci.">
        <title>Red Clover (Trifolium pratense) and Zigzag Clover (T. medium) - A Picture of Genomic Similarities and Differences.</title>
        <authorList>
            <person name="Dluhosova J."/>
            <person name="Istvanek J."/>
            <person name="Nedelnik J."/>
            <person name="Repkova J."/>
        </authorList>
    </citation>
    <scope>NUCLEOTIDE SEQUENCE [LARGE SCALE GENOMIC DNA]</scope>
    <source>
        <strain evidence="3">cv. 10/8</strain>
        <tissue evidence="2">Leaf</tissue>
    </source>
</reference>
<feature type="compositionally biased region" description="Polar residues" evidence="1">
    <location>
        <begin position="144"/>
        <end position="159"/>
    </location>
</feature>
<dbReference type="AlphaFoldDB" id="A0A392PHI2"/>
<dbReference type="EMBL" id="LXQA010078242">
    <property type="protein sequence ID" value="MCI10949.1"/>
    <property type="molecule type" value="Genomic_DNA"/>
</dbReference>
<organism evidence="2 3">
    <name type="scientific">Trifolium medium</name>
    <dbReference type="NCBI Taxonomy" id="97028"/>
    <lineage>
        <taxon>Eukaryota</taxon>
        <taxon>Viridiplantae</taxon>
        <taxon>Streptophyta</taxon>
        <taxon>Embryophyta</taxon>
        <taxon>Tracheophyta</taxon>
        <taxon>Spermatophyta</taxon>
        <taxon>Magnoliopsida</taxon>
        <taxon>eudicotyledons</taxon>
        <taxon>Gunneridae</taxon>
        <taxon>Pentapetalae</taxon>
        <taxon>rosids</taxon>
        <taxon>fabids</taxon>
        <taxon>Fabales</taxon>
        <taxon>Fabaceae</taxon>
        <taxon>Papilionoideae</taxon>
        <taxon>50 kb inversion clade</taxon>
        <taxon>NPAAA clade</taxon>
        <taxon>Hologalegina</taxon>
        <taxon>IRL clade</taxon>
        <taxon>Trifolieae</taxon>
        <taxon>Trifolium</taxon>
    </lineage>
</organism>
<name>A0A392PHI2_9FABA</name>
<feature type="compositionally biased region" description="Polar residues" evidence="1">
    <location>
        <begin position="33"/>
        <end position="42"/>
    </location>
</feature>